<reference evidence="7" key="2">
    <citation type="submission" date="2015-01" db="EMBL/GenBank/DDBJ databases">
        <title>Evolutionary Origins and Diversification of the Mycorrhizal Mutualists.</title>
        <authorList>
            <consortium name="DOE Joint Genome Institute"/>
            <consortium name="Mycorrhizal Genomics Consortium"/>
            <person name="Kohler A."/>
            <person name="Kuo A."/>
            <person name="Nagy L.G."/>
            <person name="Floudas D."/>
            <person name="Copeland A."/>
            <person name="Barry K.W."/>
            <person name="Cichocki N."/>
            <person name="Veneault-Fourrey C."/>
            <person name="LaButti K."/>
            <person name="Lindquist E.A."/>
            <person name="Lipzen A."/>
            <person name="Lundell T."/>
            <person name="Morin E."/>
            <person name="Murat C."/>
            <person name="Riley R."/>
            <person name="Ohm R."/>
            <person name="Sun H."/>
            <person name="Tunlid A."/>
            <person name="Henrissat B."/>
            <person name="Grigoriev I.V."/>
            <person name="Hibbett D.S."/>
            <person name="Martin F."/>
        </authorList>
    </citation>
    <scope>NUCLEOTIDE SEQUENCE [LARGE SCALE GENOMIC DNA]</scope>
    <source>
        <strain evidence="7">Ve08.2h10</strain>
    </source>
</reference>
<gene>
    <name evidence="6" type="ORF">PAXRUDRAFT_134726</name>
</gene>
<dbReference type="AlphaFoldDB" id="A0A0D0EBT6"/>
<evidence type="ECO:0000256" key="1">
    <source>
        <dbReference type="ARBA" id="ARBA00004173"/>
    </source>
</evidence>
<dbReference type="GO" id="GO:0033617">
    <property type="term" value="P:mitochondrial respiratory chain complex IV assembly"/>
    <property type="evidence" value="ECO:0007669"/>
    <property type="project" value="TreeGrafter"/>
</dbReference>
<reference evidence="6 7" key="1">
    <citation type="submission" date="2014-04" db="EMBL/GenBank/DDBJ databases">
        <authorList>
            <consortium name="DOE Joint Genome Institute"/>
            <person name="Kuo A."/>
            <person name="Kohler A."/>
            <person name="Jargeat P."/>
            <person name="Nagy L.G."/>
            <person name="Floudas D."/>
            <person name="Copeland A."/>
            <person name="Barry K.W."/>
            <person name="Cichocki N."/>
            <person name="Veneault-Fourrey C."/>
            <person name="LaButti K."/>
            <person name="Lindquist E.A."/>
            <person name="Lipzen A."/>
            <person name="Lundell T."/>
            <person name="Morin E."/>
            <person name="Murat C."/>
            <person name="Sun H."/>
            <person name="Tunlid A."/>
            <person name="Henrissat B."/>
            <person name="Grigoriev I.V."/>
            <person name="Hibbett D.S."/>
            <person name="Martin F."/>
            <person name="Nordberg H.P."/>
            <person name="Cantor M.N."/>
            <person name="Hua S.X."/>
        </authorList>
    </citation>
    <scope>NUCLEOTIDE SEQUENCE [LARGE SCALE GENOMIC DNA]</scope>
    <source>
        <strain evidence="6 7">Ve08.2h10</strain>
    </source>
</reference>
<accession>A0A0D0EBT6</accession>
<dbReference type="PANTHER" id="PTHR28163:SF1">
    <property type="entry name" value="PROTEIN PET117 HOMOLOG, MITOCHONDRIAL"/>
    <property type="match status" value="1"/>
</dbReference>
<proteinExistence type="inferred from homology"/>
<dbReference type="Pfam" id="PF15786">
    <property type="entry name" value="PET117"/>
    <property type="match status" value="1"/>
</dbReference>
<evidence type="ECO:0000256" key="3">
    <source>
        <dbReference type="ARBA" id="ARBA00022946"/>
    </source>
</evidence>
<dbReference type="Proteomes" id="UP000054538">
    <property type="component" value="Unassembled WGS sequence"/>
</dbReference>
<dbReference type="InParanoid" id="A0A0D0EBT6"/>
<evidence type="ECO:0008006" key="8">
    <source>
        <dbReference type="Google" id="ProtNLM"/>
    </source>
</evidence>
<evidence type="ECO:0000256" key="2">
    <source>
        <dbReference type="ARBA" id="ARBA00008197"/>
    </source>
</evidence>
<dbReference type="InterPro" id="IPR031568">
    <property type="entry name" value="Pet117"/>
</dbReference>
<keyword evidence="3" id="KW-0809">Transit peptide</keyword>
<dbReference type="OrthoDB" id="76305at2759"/>
<keyword evidence="4" id="KW-0496">Mitochondrion</keyword>
<dbReference type="EMBL" id="KN824903">
    <property type="protein sequence ID" value="KIK98185.1"/>
    <property type="molecule type" value="Genomic_DNA"/>
</dbReference>
<evidence type="ECO:0000256" key="4">
    <source>
        <dbReference type="ARBA" id="ARBA00023128"/>
    </source>
</evidence>
<feature type="compositionally biased region" description="Basic and acidic residues" evidence="5">
    <location>
        <begin position="52"/>
        <end position="66"/>
    </location>
</feature>
<sequence length="81" mass="9424">MSSRAKAALVASFAISGAIIWGVHYQQHKEREDMFQGVLRDDERRRAKMRRRQEDFQESQRKREVYESTQTVVSGKGSSHP</sequence>
<dbReference type="GO" id="GO:0005739">
    <property type="term" value="C:mitochondrion"/>
    <property type="evidence" value="ECO:0007669"/>
    <property type="project" value="UniProtKB-SubCell"/>
</dbReference>
<name>A0A0D0EBT6_9AGAM</name>
<feature type="region of interest" description="Disordered" evidence="5">
    <location>
        <begin position="44"/>
        <end position="81"/>
    </location>
</feature>
<dbReference type="PANTHER" id="PTHR28163">
    <property type="entry name" value="PROTEIN PET117 HOMOLOG, MITOCHONDRIAL"/>
    <property type="match status" value="1"/>
</dbReference>
<evidence type="ECO:0000256" key="5">
    <source>
        <dbReference type="SAM" id="MobiDB-lite"/>
    </source>
</evidence>
<comment type="subcellular location">
    <subcellularLocation>
        <location evidence="1">Mitochondrion</location>
    </subcellularLocation>
</comment>
<dbReference type="STRING" id="930991.A0A0D0EBT6"/>
<keyword evidence="7" id="KW-1185">Reference proteome</keyword>
<protein>
    <recommendedName>
        <fullName evidence="8">Cytochrome c oxidase assembly protein</fullName>
    </recommendedName>
</protein>
<feature type="compositionally biased region" description="Polar residues" evidence="5">
    <location>
        <begin position="67"/>
        <end position="81"/>
    </location>
</feature>
<dbReference type="HOGENOM" id="CLU_161486_3_0_1"/>
<evidence type="ECO:0000313" key="7">
    <source>
        <dbReference type="Proteomes" id="UP000054538"/>
    </source>
</evidence>
<dbReference type="FunCoup" id="A0A0D0EBT6">
    <property type="interactions" value="150"/>
</dbReference>
<comment type="similarity">
    <text evidence="2">Belongs to the PET117 family.</text>
</comment>
<organism evidence="6 7">
    <name type="scientific">Paxillus rubicundulus Ve08.2h10</name>
    <dbReference type="NCBI Taxonomy" id="930991"/>
    <lineage>
        <taxon>Eukaryota</taxon>
        <taxon>Fungi</taxon>
        <taxon>Dikarya</taxon>
        <taxon>Basidiomycota</taxon>
        <taxon>Agaricomycotina</taxon>
        <taxon>Agaricomycetes</taxon>
        <taxon>Agaricomycetidae</taxon>
        <taxon>Boletales</taxon>
        <taxon>Paxilineae</taxon>
        <taxon>Paxillaceae</taxon>
        <taxon>Paxillus</taxon>
    </lineage>
</organism>
<evidence type="ECO:0000313" key="6">
    <source>
        <dbReference type="EMBL" id="KIK98185.1"/>
    </source>
</evidence>